<dbReference type="RefSeq" id="XP_040759813.1">
    <property type="nucleotide sequence ID" value="XM_040913215.1"/>
</dbReference>
<organism evidence="3 4">
    <name type="scientific">Laetiporus sulphureus 93-53</name>
    <dbReference type="NCBI Taxonomy" id="1314785"/>
    <lineage>
        <taxon>Eukaryota</taxon>
        <taxon>Fungi</taxon>
        <taxon>Dikarya</taxon>
        <taxon>Basidiomycota</taxon>
        <taxon>Agaricomycotina</taxon>
        <taxon>Agaricomycetes</taxon>
        <taxon>Polyporales</taxon>
        <taxon>Laetiporus</taxon>
    </lineage>
</organism>
<keyword evidence="1" id="KW-0175">Coiled coil</keyword>
<feature type="compositionally biased region" description="Low complexity" evidence="2">
    <location>
        <begin position="7"/>
        <end position="33"/>
    </location>
</feature>
<feature type="coiled-coil region" evidence="1">
    <location>
        <begin position="121"/>
        <end position="148"/>
    </location>
</feature>
<sequence length="378" mass="42318">MSVRTPSTKSSRLSHSSKRSGYTSSSGSSHSFGSTLHEAYAQWNAADEASQRLPREQREFDECDRELATAKKMLTNLQAGRSPPRALKTKMSLLQVLGKGKNVSVAHLPIQPIPDGSTAEIVDASVRMHDLERQHHALSEQLEATKTAAATLDQCFDLLKNTLDNGPLPWWRYSQGNEHEIYRAEKSLAAREKAYIDATSTTKALARARLAIQSSHHHYLHAIDIMENICSRNRSTFAAAIGDEQSKQSTYQEAVEWAKKAQVCLAECLRVLEPQWDLIRKDEQEDRDFLRQSGLLQAVKIYELMYGGAALKMGITQQVQAMLQKQVAVFERLTHFAVGIQECTAYCESVEQDARASRDVARRYAVSLWMNTPVPASP</sequence>
<gene>
    <name evidence="3" type="ORF">LAESUDRAFT_763181</name>
</gene>
<dbReference type="OrthoDB" id="3242001at2759"/>
<proteinExistence type="predicted"/>
<keyword evidence="4" id="KW-1185">Reference proteome</keyword>
<reference evidence="3 4" key="1">
    <citation type="journal article" date="2016" name="Mol. Biol. Evol.">
        <title>Comparative Genomics of Early-Diverging Mushroom-Forming Fungi Provides Insights into the Origins of Lignocellulose Decay Capabilities.</title>
        <authorList>
            <person name="Nagy L.G."/>
            <person name="Riley R."/>
            <person name="Tritt A."/>
            <person name="Adam C."/>
            <person name="Daum C."/>
            <person name="Floudas D."/>
            <person name="Sun H."/>
            <person name="Yadav J.S."/>
            <person name="Pangilinan J."/>
            <person name="Larsson K.H."/>
            <person name="Matsuura K."/>
            <person name="Barry K."/>
            <person name="Labutti K."/>
            <person name="Kuo R."/>
            <person name="Ohm R.A."/>
            <person name="Bhattacharya S.S."/>
            <person name="Shirouzu T."/>
            <person name="Yoshinaga Y."/>
            <person name="Martin F.M."/>
            <person name="Grigoriev I.V."/>
            <person name="Hibbett D.S."/>
        </authorList>
    </citation>
    <scope>NUCLEOTIDE SEQUENCE [LARGE SCALE GENOMIC DNA]</scope>
    <source>
        <strain evidence="3 4">93-53</strain>
    </source>
</reference>
<name>A0A165C2B9_9APHY</name>
<feature type="region of interest" description="Disordered" evidence="2">
    <location>
        <begin position="1"/>
        <end position="33"/>
    </location>
</feature>
<evidence type="ECO:0000256" key="1">
    <source>
        <dbReference type="SAM" id="Coils"/>
    </source>
</evidence>
<dbReference type="InParanoid" id="A0A165C2B9"/>
<dbReference type="AlphaFoldDB" id="A0A165C2B9"/>
<evidence type="ECO:0000313" key="3">
    <source>
        <dbReference type="EMBL" id="KZT02073.1"/>
    </source>
</evidence>
<dbReference type="GeneID" id="63830243"/>
<dbReference type="Proteomes" id="UP000076871">
    <property type="component" value="Unassembled WGS sequence"/>
</dbReference>
<evidence type="ECO:0000313" key="4">
    <source>
        <dbReference type="Proteomes" id="UP000076871"/>
    </source>
</evidence>
<evidence type="ECO:0000256" key="2">
    <source>
        <dbReference type="SAM" id="MobiDB-lite"/>
    </source>
</evidence>
<protein>
    <submittedName>
        <fullName evidence="3">Uncharacterized protein</fullName>
    </submittedName>
</protein>
<accession>A0A165C2B9</accession>
<dbReference type="EMBL" id="KV427656">
    <property type="protein sequence ID" value="KZT02073.1"/>
    <property type="molecule type" value="Genomic_DNA"/>
</dbReference>